<keyword evidence="1" id="KW-1133">Transmembrane helix</keyword>
<feature type="transmembrane region" description="Helical" evidence="1">
    <location>
        <begin position="147"/>
        <end position="169"/>
    </location>
</feature>
<proteinExistence type="predicted"/>
<dbReference type="AlphaFoldDB" id="G8WZP7"/>
<evidence type="ECO:0000256" key="1">
    <source>
        <dbReference type="SAM" id="Phobius"/>
    </source>
</evidence>
<keyword evidence="1 2" id="KW-0812">Transmembrane</keyword>
<dbReference type="Proteomes" id="UP000007842">
    <property type="component" value="Chromosome"/>
</dbReference>
<evidence type="ECO:0000313" key="2">
    <source>
        <dbReference type="EMBL" id="AEW95023.1"/>
    </source>
</evidence>
<dbReference type="EMBL" id="CP003219">
    <property type="protein sequence ID" value="AEW95023.1"/>
    <property type="molecule type" value="Genomic_DNA"/>
</dbReference>
<evidence type="ECO:0000313" key="3">
    <source>
        <dbReference type="Proteomes" id="UP000007842"/>
    </source>
</evidence>
<feature type="transmembrane region" description="Helical" evidence="1">
    <location>
        <begin position="176"/>
        <end position="194"/>
    </location>
</feature>
<dbReference type="eggNOG" id="COG1277">
    <property type="taxonomic scope" value="Bacteria"/>
</dbReference>
<feature type="transmembrane region" description="Helical" evidence="1">
    <location>
        <begin position="104"/>
        <end position="127"/>
    </location>
</feature>
<organism evidence="2 3">
    <name type="scientific">Streptantibioticus cattleyicolor (strain ATCC 35852 / DSM 46488 / JCM 4925 / NBRC 14057 / NRRL 8057)</name>
    <name type="common">Streptomyces cattleya</name>
    <dbReference type="NCBI Taxonomy" id="1003195"/>
    <lineage>
        <taxon>Bacteria</taxon>
        <taxon>Bacillati</taxon>
        <taxon>Actinomycetota</taxon>
        <taxon>Actinomycetes</taxon>
        <taxon>Kitasatosporales</taxon>
        <taxon>Streptomycetaceae</taxon>
        <taxon>Streptantibioticus</taxon>
    </lineage>
</organism>
<feature type="transmembrane region" description="Helical" evidence="1">
    <location>
        <begin position="64"/>
        <end position="83"/>
    </location>
</feature>
<keyword evidence="1" id="KW-0472">Membrane</keyword>
<reference evidence="3" key="1">
    <citation type="submission" date="2011-12" db="EMBL/GenBank/DDBJ databases">
        <title>Complete genome sequence of Streptomyces cattleya strain DSM 46488.</title>
        <authorList>
            <person name="Ou H.-Y."/>
            <person name="Li P."/>
            <person name="Zhao C."/>
            <person name="O'Hagan D."/>
            <person name="Deng Z."/>
        </authorList>
    </citation>
    <scope>NUCLEOTIDE SEQUENCE [LARGE SCALE GENOMIC DNA]</scope>
    <source>
        <strain evidence="3">ATCC 35852 / DSM 46488 / JCM 4925 / NBRC 14057 / NRRL 8057</strain>
    </source>
</reference>
<dbReference type="STRING" id="1003195.SCATT_26520"/>
<name>G8WZP7_STREN</name>
<keyword evidence="3" id="KW-1185">Reference proteome</keyword>
<dbReference type="PATRIC" id="fig|1003195.29.peg.2659"/>
<accession>G8WZP7</accession>
<dbReference type="HOGENOM" id="CLU_066229_0_0_11"/>
<dbReference type="KEGG" id="scy:SCATT_26520"/>
<protein>
    <submittedName>
        <fullName evidence="2">Transmembrane transport protein</fullName>
    </submittedName>
</protein>
<sequence length="240" mass="24494">MLVAVAALVVAGCAVWVTWRRTGLVVAIDVQHLVPCRRSGGCADPRALDLLGRDRGPLAVLDRFTTVAVPVLVGVFWGAPLLGRELETGTYQVALAQGVGPVRWFATRFALAAGCAAVGSGALTALLEWWRAPLAVLGGGPPPGAGAVAVAVAGALFALAVGACAGLLLRGTLPAMACALVAVPGARQLLAAVGPAARPRTGAAFHGDFRPFPALATTAYLGAAVLLFIVTVHRLRRRFA</sequence>
<feature type="transmembrane region" description="Helical" evidence="1">
    <location>
        <begin position="214"/>
        <end position="232"/>
    </location>
</feature>
<gene>
    <name evidence="2" type="ordered locus">SCATT_26520</name>
</gene>